<sequence length="106" mass="12014">MYIDKNKILLISLLLISIISMSILFSFHNSILKSVIFSCAILLVIFIAGYLTNREAIYVKIIGYTMIFLTFGVYVPHAFKYINKYMGMSVGIIIVLGKLLLNIKSK</sequence>
<accession>A0ABX8RGI9</accession>
<keyword evidence="1" id="KW-0472">Membrane</keyword>
<organism evidence="2 3">
    <name type="scientific">Crassaminicella indica</name>
    <dbReference type="NCBI Taxonomy" id="2855394"/>
    <lineage>
        <taxon>Bacteria</taxon>
        <taxon>Bacillati</taxon>
        <taxon>Bacillota</taxon>
        <taxon>Clostridia</taxon>
        <taxon>Eubacteriales</taxon>
        <taxon>Clostridiaceae</taxon>
        <taxon>Crassaminicella</taxon>
    </lineage>
</organism>
<dbReference type="EMBL" id="CP078093">
    <property type="protein sequence ID" value="QXM06835.1"/>
    <property type="molecule type" value="Genomic_DNA"/>
</dbReference>
<dbReference type="Proteomes" id="UP000886818">
    <property type="component" value="Chromosome"/>
</dbReference>
<reference evidence="2" key="1">
    <citation type="submission" date="2021-07" db="EMBL/GenBank/DDBJ databases">
        <title>Complete genome sequence of Crassaminicella sp. 143-21, isolated from a deep-sea hydrothermal vent.</title>
        <authorList>
            <person name="Li X."/>
        </authorList>
    </citation>
    <scope>NUCLEOTIDE SEQUENCE</scope>
    <source>
        <strain evidence="2">143-21</strain>
    </source>
</reference>
<feature type="transmembrane region" description="Helical" evidence="1">
    <location>
        <begin position="58"/>
        <end position="79"/>
    </location>
</feature>
<proteinExistence type="predicted"/>
<keyword evidence="1" id="KW-0812">Transmembrane</keyword>
<dbReference type="RefSeq" id="WP_218283528.1">
    <property type="nucleotide sequence ID" value="NZ_CP078093.1"/>
</dbReference>
<evidence type="ECO:0000313" key="3">
    <source>
        <dbReference type="Proteomes" id="UP000886818"/>
    </source>
</evidence>
<evidence type="ECO:0000313" key="2">
    <source>
        <dbReference type="EMBL" id="QXM06835.1"/>
    </source>
</evidence>
<evidence type="ECO:0000256" key="1">
    <source>
        <dbReference type="SAM" id="Phobius"/>
    </source>
</evidence>
<gene>
    <name evidence="2" type="ORF">KVH43_03685</name>
</gene>
<keyword evidence="3" id="KW-1185">Reference proteome</keyword>
<feature type="transmembrane region" description="Helical" evidence="1">
    <location>
        <begin position="31"/>
        <end position="51"/>
    </location>
</feature>
<keyword evidence="1" id="KW-1133">Transmembrane helix</keyword>
<feature type="transmembrane region" description="Helical" evidence="1">
    <location>
        <begin position="7"/>
        <end position="25"/>
    </location>
</feature>
<name>A0ABX8RGI9_9CLOT</name>
<protein>
    <submittedName>
        <fullName evidence="2">Uncharacterized protein</fullName>
    </submittedName>
</protein>
<feature type="transmembrane region" description="Helical" evidence="1">
    <location>
        <begin position="85"/>
        <end position="103"/>
    </location>
</feature>